<evidence type="ECO:0000256" key="8">
    <source>
        <dbReference type="ARBA" id="ARBA00022771"/>
    </source>
</evidence>
<evidence type="ECO:0000313" key="18">
    <source>
        <dbReference type="EMBL" id="PQP97839.1"/>
    </source>
</evidence>
<evidence type="ECO:0000256" key="12">
    <source>
        <dbReference type="ARBA" id="ARBA00023136"/>
    </source>
</evidence>
<evidence type="ECO:0000256" key="7">
    <source>
        <dbReference type="ARBA" id="ARBA00022723"/>
    </source>
</evidence>
<organism evidence="18 19">
    <name type="scientific">Prunus yedoensis var. nudiflora</name>
    <dbReference type="NCBI Taxonomy" id="2094558"/>
    <lineage>
        <taxon>Eukaryota</taxon>
        <taxon>Viridiplantae</taxon>
        <taxon>Streptophyta</taxon>
        <taxon>Embryophyta</taxon>
        <taxon>Tracheophyta</taxon>
        <taxon>Spermatophyta</taxon>
        <taxon>Magnoliopsida</taxon>
        <taxon>eudicotyledons</taxon>
        <taxon>Gunneridae</taxon>
        <taxon>Pentapetalae</taxon>
        <taxon>rosids</taxon>
        <taxon>fabids</taxon>
        <taxon>Rosales</taxon>
        <taxon>Rosaceae</taxon>
        <taxon>Amygdaloideae</taxon>
        <taxon>Amygdaleae</taxon>
        <taxon>Prunus</taxon>
    </lineage>
</organism>
<comment type="catalytic activity">
    <reaction evidence="1">
        <text>S-ubiquitinyl-[E2 ubiquitin-conjugating enzyme]-L-cysteine + [acceptor protein]-L-lysine = [E2 ubiquitin-conjugating enzyme]-L-cysteine + N(6)-ubiquitinyl-[acceptor protein]-L-lysine.</text>
        <dbReference type="EC" id="2.3.2.27"/>
    </reaction>
</comment>
<comment type="similarity">
    <text evidence="13">Belongs to the RING-type zinc finger family. ATL subfamily.</text>
</comment>
<evidence type="ECO:0000259" key="17">
    <source>
        <dbReference type="PROSITE" id="PS50089"/>
    </source>
</evidence>
<evidence type="ECO:0000256" key="13">
    <source>
        <dbReference type="ARBA" id="ARBA00024209"/>
    </source>
</evidence>
<proteinExistence type="inferred from homology"/>
<dbReference type="EC" id="2.3.2.27" evidence="4"/>
<dbReference type="Proteomes" id="UP000250321">
    <property type="component" value="Unassembled WGS sequence"/>
</dbReference>
<evidence type="ECO:0000256" key="11">
    <source>
        <dbReference type="ARBA" id="ARBA00022989"/>
    </source>
</evidence>
<dbReference type="CDD" id="cd16461">
    <property type="entry name" value="RING-H2_EL5-like"/>
    <property type="match status" value="1"/>
</dbReference>
<evidence type="ECO:0000256" key="1">
    <source>
        <dbReference type="ARBA" id="ARBA00000900"/>
    </source>
</evidence>
<name>A0A314XY43_PRUYE</name>
<feature type="domain" description="RING-type" evidence="17">
    <location>
        <begin position="110"/>
        <end position="152"/>
    </location>
</feature>
<dbReference type="GO" id="GO:0008270">
    <property type="term" value="F:zinc ion binding"/>
    <property type="evidence" value="ECO:0007669"/>
    <property type="project" value="UniProtKB-KW"/>
</dbReference>
<evidence type="ECO:0000256" key="2">
    <source>
        <dbReference type="ARBA" id="ARBA00004167"/>
    </source>
</evidence>
<feature type="compositionally biased region" description="Low complexity" evidence="15">
    <location>
        <begin position="212"/>
        <end position="223"/>
    </location>
</feature>
<dbReference type="EMBL" id="PJQY01001962">
    <property type="protein sequence ID" value="PQP97839.1"/>
    <property type="molecule type" value="Genomic_DNA"/>
</dbReference>
<comment type="caution">
    <text evidence="18">The sequence shown here is derived from an EMBL/GenBank/DDBJ whole genome shotgun (WGS) entry which is preliminary data.</text>
</comment>
<sequence>MGELSPFGRTLDDSSAVQLTGKIMMIAVLVLFLVVVFVLCLHLYAKWYWWRDDDDTSVNDQSRRRRRRRFVFAPGQETVATVRKGLDPLVLKSLPVLVFPSEDFKDGLECAVCLSELVQGEKARLLPKCSHGFHVDCIDMWFQSHSTCPICRNPVAPESSVDSGAAGSSSALADSDSVQILSPAESLASGFSIEAPNFPTNVLFWGNQTQVSSGPGSGLEEGPSSPPMCPSSSSSPSSSPSPSPSSAISRPDGVLVIDIPSQTSLASPSPSPSPSGNRFAADEDLKSPATTRLRSLKRLLSRDRRISPCSPSSVDVEQGGGRGQS</sequence>
<gene>
    <name evidence="18" type="ORF">Pyn_00362</name>
</gene>
<evidence type="ECO:0000256" key="3">
    <source>
        <dbReference type="ARBA" id="ARBA00004906"/>
    </source>
</evidence>
<protein>
    <recommendedName>
        <fullName evidence="4">RING-type E3 ubiquitin transferase</fullName>
        <ecNumber evidence="4">2.3.2.27</ecNumber>
    </recommendedName>
</protein>
<evidence type="ECO:0000313" key="19">
    <source>
        <dbReference type="Proteomes" id="UP000250321"/>
    </source>
</evidence>
<dbReference type="GO" id="GO:0061630">
    <property type="term" value="F:ubiquitin protein ligase activity"/>
    <property type="evidence" value="ECO:0007669"/>
    <property type="project" value="UniProtKB-EC"/>
</dbReference>
<evidence type="ECO:0000256" key="16">
    <source>
        <dbReference type="SAM" id="Phobius"/>
    </source>
</evidence>
<comment type="subcellular location">
    <subcellularLocation>
        <location evidence="2">Membrane</location>
        <topology evidence="2">Single-pass membrane protein</topology>
    </subcellularLocation>
</comment>
<evidence type="ECO:0000256" key="6">
    <source>
        <dbReference type="ARBA" id="ARBA00022692"/>
    </source>
</evidence>
<dbReference type="SUPFAM" id="SSF57850">
    <property type="entry name" value="RING/U-box"/>
    <property type="match status" value="1"/>
</dbReference>
<dbReference type="SMART" id="SM00184">
    <property type="entry name" value="RING"/>
    <property type="match status" value="1"/>
</dbReference>
<feature type="transmembrane region" description="Helical" evidence="16">
    <location>
        <begin position="23"/>
        <end position="44"/>
    </location>
</feature>
<dbReference type="PANTHER" id="PTHR45676">
    <property type="entry name" value="RING-H2 FINGER PROTEIN ATL51-RELATED"/>
    <property type="match status" value="1"/>
</dbReference>
<dbReference type="AlphaFoldDB" id="A0A314XY43"/>
<keyword evidence="11 16" id="KW-1133">Transmembrane helix</keyword>
<keyword evidence="12 16" id="KW-0472">Membrane</keyword>
<dbReference type="GO" id="GO:0005886">
    <property type="term" value="C:plasma membrane"/>
    <property type="evidence" value="ECO:0007669"/>
    <property type="project" value="TreeGrafter"/>
</dbReference>
<dbReference type="PANTHER" id="PTHR45676:SF132">
    <property type="entry name" value="RING-H2 FINGER PROTEIN ATL3"/>
    <property type="match status" value="1"/>
</dbReference>
<dbReference type="OrthoDB" id="8062037at2759"/>
<feature type="region of interest" description="Disordered" evidence="15">
    <location>
        <begin position="209"/>
        <end position="325"/>
    </location>
</feature>
<dbReference type="STRING" id="2094558.A0A314XY43"/>
<dbReference type="FunFam" id="3.30.40.10:FF:000475">
    <property type="entry name" value="RING-H2 finger protein ATL3"/>
    <property type="match status" value="1"/>
</dbReference>
<evidence type="ECO:0000256" key="5">
    <source>
        <dbReference type="ARBA" id="ARBA00022679"/>
    </source>
</evidence>
<dbReference type="UniPathway" id="UPA00143"/>
<dbReference type="Gene3D" id="3.30.40.10">
    <property type="entry name" value="Zinc/RING finger domain, C3HC4 (zinc finger)"/>
    <property type="match status" value="1"/>
</dbReference>
<evidence type="ECO:0000256" key="4">
    <source>
        <dbReference type="ARBA" id="ARBA00012483"/>
    </source>
</evidence>
<reference evidence="18 19" key="1">
    <citation type="submission" date="2018-02" db="EMBL/GenBank/DDBJ databases">
        <title>Draft genome of wild Prunus yedoensis var. nudiflora.</title>
        <authorList>
            <person name="Baek S."/>
            <person name="Kim J.-H."/>
            <person name="Choi K."/>
            <person name="Kim G.-B."/>
            <person name="Cho A."/>
            <person name="Jang H."/>
            <person name="Shin C.-H."/>
            <person name="Yu H.-J."/>
            <person name="Mun J.-H."/>
        </authorList>
    </citation>
    <scope>NUCLEOTIDE SEQUENCE [LARGE SCALE GENOMIC DNA]</scope>
    <source>
        <strain evidence="19">cv. Jeju island</strain>
        <tissue evidence="18">Leaf</tissue>
    </source>
</reference>
<dbReference type="InterPro" id="IPR013083">
    <property type="entry name" value="Znf_RING/FYVE/PHD"/>
</dbReference>
<keyword evidence="5" id="KW-0808">Transferase</keyword>
<evidence type="ECO:0000256" key="9">
    <source>
        <dbReference type="ARBA" id="ARBA00022786"/>
    </source>
</evidence>
<dbReference type="PROSITE" id="PS50089">
    <property type="entry name" value="ZF_RING_2"/>
    <property type="match status" value="1"/>
</dbReference>
<keyword evidence="10" id="KW-0862">Zinc</keyword>
<comment type="pathway">
    <text evidence="3">Protein modification; protein ubiquitination.</text>
</comment>
<accession>A0A314XY43</accession>
<feature type="compositionally biased region" description="Low complexity" evidence="15">
    <location>
        <begin position="230"/>
        <end position="246"/>
    </location>
</feature>
<dbReference type="Pfam" id="PF13639">
    <property type="entry name" value="zf-RING_2"/>
    <property type="match status" value="1"/>
</dbReference>
<keyword evidence="9" id="KW-0833">Ubl conjugation pathway</keyword>
<keyword evidence="19" id="KW-1185">Reference proteome</keyword>
<dbReference type="InterPro" id="IPR001841">
    <property type="entry name" value="Znf_RING"/>
</dbReference>
<evidence type="ECO:0000256" key="14">
    <source>
        <dbReference type="PROSITE-ProRule" id="PRU00175"/>
    </source>
</evidence>
<keyword evidence="8 14" id="KW-0863">Zinc-finger</keyword>
<dbReference type="GO" id="GO:0016567">
    <property type="term" value="P:protein ubiquitination"/>
    <property type="evidence" value="ECO:0007669"/>
    <property type="project" value="UniProtKB-UniPathway"/>
</dbReference>
<evidence type="ECO:0000256" key="10">
    <source>
        <dbReference type="ARBA" id="ARBA00022833"/>
    </source>
</evidence>
<evidence type="ECO:0000256" key="15">
    <source>
        <dbReference type="SAM" id="MobiDB-lite"/>
    </source>
</evidence>
<keyword evidence="6 16" id="KW-0812">Transmembrane</keyword>
<keyword evidence="7" id="KW-0479">Metal-binding</keyword>